<dbReference type="Proteomes" id="UP000479710">
    <property type="component" value="Unassembled WGS sequence"/>
</dbReference>
<dbReference type="AlphaFoldDB" id="A0A6G1EWT2"/>
<gene>
    <name evidence="2" type="ORF">E2562_015219</name>
</gene>
<evidence type="ECO:0000256" key="1">
    <source>
        <dbReference type="SAM" id="MobiDB-lite"/>
    </source>
</evidence>
<name>A0A6G1EWT2_9ORYZ</name>
<feature type="compositionally biased region" description="Basic and acidic residues" evidence="1">
    <location>
        <begin position="1"/>
        <end position="11"/>
    </location>
</feature>
<evidence type="ECO:0000313" key="2">
    <source>
        <dbReference type="EMBL" id="KAF0929113.1"/>
    </source>
</evidence>
<sequence length="72" mass="8032">MRFSGSRHDAPGDISIGANAGNDDNDIGATRNMLWRLPLKNKLKNPTEGKKCLKSSENKFIKLCWLEARMGN</sequence>
<feature type="region of interest" description="Disordered" evidence="1">
    <location>
        <begin position="1"/>
        <end position="25"/>
    </location>
</feature>
<protein>
    <submittedName>
        <fullName evidence="2">Uncharacterized protein</fullName>
    </submittedName>
</protein>
<comment type="caution">
    <text evidence="2">The sequence shown here is derived from an EMBL/GenBank/DDBJ whole genome shotgun (WGS) entry which is preliminary data.</text>
</comment>
<organism evidence="2 3">
    <name type="scientific">Oryza meyeriana var. granulata</name>
    <dbReference type="NCBI Taxonomy" id="110450"/>
    <lineage>
        <taxon>Eukaryota</taxon>
        <taxon>Viridiplantae</taxon>
        <taxon>Streptophyta</taxon>
        <taxon>Embryophyta</taxon>
        <taxon>Tracheophyta</taxon>
        <taxon>Spermatophyta</taxon>
        <taxon>Magnoliopsida</taxon>
        <taxon>Liliopsida</taxon>
        <taxon>Poales</taxon>
        <taxon>Poaceae</taxon>
        <taxon>BOP clade</taxon>
        <taxon>Oryzoideae</taxon>
        <taxon>Oryzeae</taxon>
        <taxon>Oryzinae</taxon>
        <taxon>Oryza</taxon>
        <taxon>Oryza meyeriana</taxon>
    </lineage>
</organism>
<accession>A0A6G1EWT2</accession>
<evidence type="ECO:0000313" key="3">
    <source>
        <dbReference type="Proteomes" id="UP000479710"/>
    </source>
</evidence>
<keyword evidence="3" id="KW-1185">Reference proteome</keyword>
<dbReference type="EMBL" id="SPHZ02000002">
    <property type="protein sequence ID" value="KAF0929113.1"/>
    <property type="molecule type" value="Genomic_DNA"/>
</dbReference>
<reference evidence="2 3" key="1">
    <citation type="submission" date="2019-11" db="EMBL/GenBank/DDBJ databases">
        <title>Whole genome sequence of Oryza granulata.</title>
        <authorList>
            <person name="Li W."/>
        </authorList>
    </citation>
    <scope>NUCLEOTIDE SEQUENCE [LARGE SCALE GENOMIC DNA]</scope>
    <source>
        <strain evidence="3">cv. Menghai</strain>
        <tissue evidence="2">Leaf</tissue>
    </source>
</reference>
<proteinExistence type="predicted"/>